<feature type="region of interest" description="Disordered" evidence="2">
    <location>
        <begin position="352"/>
        <end position="376"/>
    </location>
</feature>
<evidence type="ECO:0000313" key="4">
    <source>
        <dbReference type="EMBL" id="CEJ90489.1"/>
    </source>
</evidence>
<gene>
    <name evidence="4" type="ORF">VHEMI06276</name>
</gene>
<feature type="compositionally biased region" description="Basic and acidic residues" evidence="2">
    <location>
        <begin position="9"/>
        <end position="18"/>
    </location>
</feature>
<sequence>MYQKMTLDNNREAIDTSPKRRSGHHISLATTSQAGCDTLASFDPEMHENPAISLAEIFDASGENEFYPETHLSAGNTLASQKSVQGPKRRRITHSSETLPTESWNIWSGPNLHHLQQLPTDRSLSPLSRLLLDNTATVSIHSHTAGPPILNDPYSVSKYADFPYLYNNQELGNLQSLTEGTEGHNLHDLFLTSDKSCYNSISVDEFIDENSIMPMDQCSSSNSSSTNENEPNIQPIAIAAQPPASSPPSCIGHETGFSMSDNATRGIKMTANKDMPMDIVPERHLAAPGNYITGLSPAYVCESRHSETLYYATQSRYDQVAAPPNELNREFDISNYYYEGGDLDPNIHTPIAPNYSGRENNGQASIRSGKRGPFKDPLLRKQTAQTRKRGSCIRCRMQRIRCEANEDEPDGPCLTCKRVTGIKAGRFPCLRYKITDVMLYKQGQVPGYEWTQRWNNSISDPIQRWASPEIKTITICEGYSNNGVQFRVRQFVPEEGDKLERTWDYNGQKMAVRVPPYALIDMEEGRDVYERYISECMDDAFMSILGPPDGMLSRTYQQAVDLSRRHDTLPNTLDLLNLTMRLWMSVRLSTKTTFIIGKEKLGMRHDILDITNPTPGKIPIPPVFGAQLDVILIHHIQSKLRRKLLDKLQDTIFQNKQGNWFVMYLVKFILLHNTALIIEHDMNYAKKHGMKVRVTDNCEVDCLLTLQRRFAREHKVQEYHLGANILLAHFHYCNKGMYPFSEKCKDQELRHLAQLSEAQMHFVYKSREFIKRHETSWLHLRQRHEYENPWFYVSQLYETDWRPSKMVI</sequence>
<protein>
    <recommendedName>
        <fullName evidence="3">Zn(2)-C6 fungal-type domain-containing protein</fullName>
    </recommendedName>
</protein>
<accession>A0A0A1T6R0</accession>
<keyword evidence="5" id="KW-1185">Reference proteome</keyword>
<dbReference type="PANTHER" id="PTHR35392">
    <property type="entry name" value="ZN(II)2CYS6 TRANSCRIPTION FACTOR (EUROFUNG)-RELATED-RELATED"/>
    <property type="match status" value="1"/>
</dbReference>
<organism evidence="4 5">
    <name type="scientific">[Torrubiella] hemipterigena</name>
    <dbReference type="NCBI Taxonomy" id="1531966"/>
    <lineage>
        <taxon>Eukaryota</taxon>
        <taxon>Fungi</taxon>
        <taxon>Dikarya</taxon>
        <taxon>Ascomycota</taxon>
        <taxon>Pezizomycotina</taxon>
        <taxon>Sordariomycetes</taxon>
        <taxon>Hypocreomycetidae</taxon>
        <taxon>Hypocreales</taxon>
        <taxon>Clavicipitaceae</taxon>
        <taxon>Clavicipitaceae incertae sedis</taxon>
        <taxon>'Torrubiella' clade</taxon>
    </lineage>
</organism>
<dbReference type="InterPro" id="IPR052973">
    <property type="entry name" value="Fungal_sec-metab_reg_TF"/>
</dbReference>
<dbReference type="InterPro" id="IPR022357">
    <property type="entry name" value="MIP_CS"/>
</dbReference>
<feature type="domain" description="Zn(2)-C6 fungal-type" evidence="3">
    <location>
        <begin position="391"/>
        <end position="429"/>
    </location>
</feature>
<dbReference type="PANTHER" id="PTHR35392:SF3">
    <property type="entry name" value="ZN(2)-C6 FUNGAL-TYPE DOMAIN-CONTAINING PROTEIN"/>
    <property type="match status" value="1"/>
</dbReference>
<dbReference type="EMBL" id="CDHN01000003">
    <property type="protein sequence ID" value="CEJ90489.1"/>
    <property type="molecule type" value="Genomic_DNA"/>
</dbReference>
<dbReference type="PROSITE" id="PS50048">
    <property type="entry name" value="ZN2_CY6_FUNGAL_2"/>
    <property type="match status" value="1"/>
</dbReference>
<proteinExistence type="predicted"/>
<evidence type="ECO:0000256" key="2">
    <source>
        <dbReference type="SAM" id="MobiDB-lite"/>
    </source>
</evidence>
<evidence type="ECO:0000313" key="5">
    <source>
        <dbReference type="Proteomes" id="UP000039046"/>
    </source>
</evidence>
<dbReference type="PROSITE" id="PS00221">
    <property type="entry name" value="MIP"/>
    <property type="match status" value="1"/>
</dbReference>
<dbReference type="AlphaFoldDB" id="A0A0A1T6R0"/>
<dbReference type="STRING" id="1531966.A0A0A1T6R0"/>
<feature type="region of interest" description="Disordered" evidence="2">
    <location>
        <begin position="1"/>
        <end position="25"/>
    </location>
</feature>
<dbReference type="OrthoDB" id="3474066at2759"/>
<dbReference type="GO" id="GO:0000981">
    <property type="term" value="F:DNA-binding transcription factor activity, RNA polymerase II-specific"/>
    <property type="evidence" value="ECO:0007669"/>
    <property type="project" value="InterPro"/>
</dbReference>
<dbReference type="Proteomes" id="UP000039046">
    <property type="component" value="Unassembled WGS sequence"/>
</dbReference>
<reference evidence="4 5" key="1">
    <citation type="journal article" date="2015" name="Genome Announc.">
        <title>Draft Genome Sequence and Gene Annotation of the Entomopathogenic Fungus Verticillium hemipterigenum.</title>
        <authorList>
            <person name="Horn F."/>
            <person name="Habel A."/>
            <person name="Scharf D.H."/>
            <person name="Dworschak J."/>
            <person name="Brakhage A.A."/>
            <person name="Guthke R."/>
            <person name="Hertweck C."/>
            <person name="Linde J."/>
        </authorList>
    </citation>
    <scope>NUCLEOTIDE SEQUENCE [LARGE SCALE GENOMIC DNA]</scope>
</reference>
<evidence type="ECO:0000256" key="1">
    <source>
        <dbReference type="ARBA" id="ARBA00023242"/>
    </source>
</evidence>
<dbReference type="GO" id="GO:0008270">
    <property type="term" value="F:zinc ion binding"/>
    <property type="evidence" value="ECO:0007669"/>
    <property type="project" value="InterPro"/>
</dbReference>
<evidence type="ECO:0000259" key="3">
    <source>
        <dbReference type="PROSITE" id="PS50048"/>
    </source>
</evidence>
<feature type="compositionally biased region" description="Polar residues" evidence="2">
    <location>
        <begin position="357"/>
        <end position="366"/>
    </location>
</feature>
<name>A0A0A1T6R0_9HYPO</name>
<keyword evidence="1" id="KW-0539">Nucleus</keyword>
<dbReference type="InterPro" id="IPR001138">
    <property type="entry name" value="Zn2Cys6_DnaBD"/>
</dbReference>
<dbReference type="HOGENOM" id="CLU_381388_0_0_1"/>
<dbReference type="CDD" id="cd00067">
    <property type="entry name" value="GAL4"/>
    <property type="match status" value="1"/>
</dbReference>